<organism evidence="1 2">
    <name type="scientific">Discina gigas</name>
    <dbReference type="NCBI Taxonomy" id="1032678"/>
    <lineage>
        <taxon>Eukaryota</taxon>
        <taxon>Fungi</taxon>
        <taxon>Dikarya</taxon>
        <taxon>Ascomycota</taxon>
        <taxon>Pezizomycotina</taxon>
        <taxon>Pezizomycetes</taxon>
        <taxon>Pezizales</taxon>
        <taxon>Discinaceae</taxon>
        <taxon>Discina</taxon>
    </lineage>
</organism>
<accession>A0ABR3GGG3</accession>
<dbReference type="Gene3D" id="2.40.50.140">
    <property type="entry name" value="Nucleic acid-binding proteins"/>
    <property type="match status" value="1"/>
</dbReference>
<dbReference type="InterPro" id="IPR012340">
    <property type="entry name" value="NA-bd_OB-fold"/>
</dbReference>
<sequence>MAAPGSSLLFLHQVAACPPKTKVRFLGCVKTYEPSSATLTLVHPPSPSLVDVNISLVVATLPFGALRRGEWVNVIGYTTGARVDAVMLWSAAGVQLGAYEKTLREKLEVDAE</sequence>
<gene>
    <name evidence="1" type="ORF">Q9L58_006424</name>
</gene>
<evidence type="ECO:0000313" key="2">
    <source>
        <dbReference type="Proteomes" id="UP001447188"/>
    </source>
</evidence>
<evidence type="ECO:0000313" key="1">
    <source>
        <dbReference type="EMBL" id="KAL0634631.1"/>
    </source>
</evidence>
<dbReference type="EMBL" id="JBBBZM010000089">
    <property type="protein sequence ID" value="KAL0634631.1"/>
    <property type="molecule type" value="Genomic_DNA"/>
</dbReference>
<proteinExistence type="predicted"/>
<name>A0ABR3GGG3_9PEZI</name>
<dbReference type="InterPro" id="IPR024222">
    <property type="entry name" value="Ten1_fungal"/>
</dbReference>
<reference evidence="1 2" key="1">
    <citation type="submission" date="2024-02" db="EMBL/GenBank/DDBJ databases">
        <title>Discinaceae phylogenomics.</title>
        <authorList>
            <person name="Dirks A.C."/>
            <person name="James T.Y."/>
        </authorList>
    </citation>
    <scope>NUCLEOTIDE SEQUENCE [LARGE SCALE GENOMIC DNA]</scope>
    <source>
        <strain evidence="1 2">ACD0624</strain>
    </source>
</reference>
<dbReference type="Proteomes" id="UP001447188">
    <property type="component" value="Unassembled WGS sequence"/>
</dbReference>
<keyword evidence="2" id="KW-1185">Reference proteome</keyword>
<protein>
    <submittedName>
        <fullName evidence="1">Uncharacterized protein</fullName>
    </submittedName>
</protein>
<comment type="caution">
    <text evidence="1">The sequence shown here is derived from an EMBL/GenBank/DDBJ whole genome shotgun (WGS) entry which is preliminary data.</text>
</comment>
<dbReference type="Pfam" id="PF12658">
    <property type="entry name" value="Ten1"/>
    <property type="match status" value="1"/>
</dbReference>